<dbReference type="OrthoDB" id="8879389at2"/>
<dbReference type="EMBL" id="BBYR01000027">
    <property type="protein sequence ID" value="GAP35747.1"/>
    <property type="molecule type" value="Genomic_DNA"/>
</dbReference>
<organism evidence="2 3">
    <name type="scientific">Piscinibacter sakaiensis</name>
    <name type="common">Ideonella sakaiensis</name>
    <dbReference type="NCBI Taxonomy" id="1547922"/>
    <lineage>
        <taxon>Bacteria</taxon>
        <taxon>Pseudomonadati</taxon>
        <taxon>Pseudomonadota</taxon>
        <taxon>Betaproteobacteria</taxon>
        <taxon>Burkholderiales</taxon>
        <taxon>Sphaerotilaceae</taxon>
        <taxon>Piscinibacter</taxon>
    </lineage>
</organism>
<name>A0A0K8NZC1_PISS1</name>
<gene>
    <name evidence="2" type="ORF">ISF6_1520</name>
</gene>
<dbReference type="RefSeq" id="WP_054019784.1">
    <property type="nucleotide sequence ID" value="NZ_BBYR01000027.1"/>
</dbReference>
<evidence type="ECO:0000313" key="3">
    <source>
        <dbReference type="Proteomes" id="UP000037660"/>
    </source>
</evidence>
<feature type="region of interest" description="Disordered" evidence="1">
    <location>
        <begin position="414"/>
        <end position="441"/>
    </location>
</feature>
<protein>
    <recommendedName>
        <fullName evidence="4">PDZ domain-containing protein</fullName>
    </recommendedName>
</protein>
<proteinExistence type="predicted"/>
<evidence type="ECO:0000256" key="1">
    <source>
        <dbReference type="SAM" id="MobiDB-lite"/>
    </source>
</evidence>
<evidence type="ECO:0000313" key="2">
    <source>
        <dbReference type="EMBL" id="GAP35747.1"/>
    </source>
</evidence>
<dbReference type="Proteomes" id="UP000037660">
    <property type="component" value="Unassembled WGS sequence"/>
</dbReference>
<reference evidence="2 3" key="2">
    <citation type="journal article" date="2016" name="Science">
        <title>A bacterium that degrades and assimilates poly(ethylene terephthalate).</title>
        <authorList>
            <person name="Yoshida S."/>
            <person name="Hiraga K."/>
            <person name="Takehana T."/>
            <person name="Taniguchi I."/>
            <person name="Yamaji H."/>
            <person name="Maeda Y."/>
            <person name="Toyohara K."/>
            <person name="Miyamoto K."/>
            <person name="Kimura Y."/>
            <person name="Oda K."/>
        </authorList>
    </citation>
    <scope>NUCLEOTIDE SEQUENCE [LARGE SCALE GENOMIC DNA]</scope>
    <source>
        <strain evidence="3">NBRC 110686 / TISTR 2288 / 201-F6</strain>
    </source>
</reference>
<dbReference type="STRING" id="1547922.ISF6_1520"/>
<comment type="caution">
    <text evidence="2">The sequence shown here is derived from an EMBL/GenBank/DDBJ whole genome shotgun (WGS) entry which is preliminary data.</text>
</comment>
<dbReference type="AlphaFoldDB" id="A0A0K8NZC1"/>
<reference evidence="3" key="1">
    <citation type="submission" date="2015-07" db="EMBL/GenBank/DDBJ databases">
        <title>Discovery of a poly(ethylene terephthalate assimilation.</title>
        <authorList>
            <person name="Yoshida S."/>
            <person name="Hiraga K."/>
            <person name="Takehana T."/>
            <person name="Taniguchi I."/>
            <person name="Yamaji H."/>
            <person name="Maeda Y."/>
            <person name="Toyohara K."/>
            <person name="Miyamoto K."/>
            <person name="Kimura Y."/>
            <person name="Oda K."/>
        </authorList>
    </citation>
    <scope>NUCLEOTIDE SEQUENCE [LARGE SCALE GENOMIC DNA]</scope>
    <source>
        <strain evidence="3">NBRC 110686 / TISTR 2288 / 201-F6</strain>
    </source>
</reference>
<accession>A0A0K8NZC1</accession>
<keyword evidence="3" id="KW-1185">Reference proteome</keyword>
<sequence length="441" mass="47261">MAALVSLFSLLLLQGCATGRYTVDDGRPVDEELLAGIRAYGVLERAVRPAIVRSAALAGEGCDRQWELPFSLASSEAWSDDDRVAWARGLGVDERVGVVAAAPGSPLQPGDRLVAVDGAAKLTTADELIVHVAAKRDRGRPFGVQTAAGQRVIVQPFQVCRGYTRFAPPNAARLQDYHWLMSLHPLQVADAQPTPDEALWLVLWTQGLSEEGGARMKAYHVAVDVAGALYQVVTIATGVRGAALAAESAVKAAQQAAAQLATEILKQELIDQAQSYAVERMRQAFSDAFDQVSRSQVIASMQKAAANRGVLGGMSRVAGTVFDRADAWALPRMERLGADPLAGVVLHQKLAEADRAQNAFVFDIERLTALGRLAESRGLGERLVAILRGLRPQDLDPGPAMPLMSARRFAYESAPEPGDQPFGRGLIDASLSMPVDSRRGR</sequence>
<evidence type="ECO:0008006" key="4">
    <source>
        <dbReference type="Google" id="ProtNLM"/>
    </source>
</evidence>